<dbReference type="EMBL" id="CAASRX010000025">
    <property type="protein sequence ID" value="VNH05608.1"/>
    <property type="molecule type" value="Genomic_DNA"/>
</dbReference>
<dbReference type="InterPro" id="IPR005877">
    <property type="entry name" value="YSIRK_signal_dom"/>
</dbReference>
<feature type="domain" description="YSIRK Gram-positive signal peptide" evidence="4">
    <location>
        <begin position="15"/>
        <end position="36"/>
    </location>
</feature>
<dbReference type="NCBIfam" id="TIGR01168">
    <property type="entry name" value="YSIRK_signal"/>
    <property type="match status" value="1"/>
</dbReference>
<name>A0AA95D936_STREE</name>
<keyword evidence="3" id="KW-1133">Transmembrane helix</keyword>
<dbReference type="AlphaFoldDB" id="A0AA95D936"/>
<feature type="compositionally biased region" description="Polar residues" evidence="2">
    <location>
        <begin position="113"/>
        <end position="145"/>
    </location>
</feature>
<evidence type="ECO:0000256" key="2">
    <source>
        <dbReference type="SAM" id="MobiDB-lite"/>
    </source>
</evidence>
<keyword evidence="3" id="KW-0812">Transmembrane</keyword>
<keyword evidence="3" id="KW-0472">Membrane</keyword>
<organism evidence="5 6">
    <name type="scientific">Streptococcus pneumoniae</name>
    <dbReference type="NCBI Taxonomy" id="1313"/>
    <lineage>
        <taxon>Bacteria</taxon>
        <taxon>Bacillati</taxon>
        <taxon>Bacillota</taxon>
        <taxon>Bacilli</taxon>
        <taxon>Lactobacillales</taxon>
        <taxon>Streptococcaceae</taxon>
        <taxon>Streptococcus</taxon>
    </lineage>
</organism>
<accession>A0AA95D936</accession>
<evidence type="ECO:0000259" key="4">
    <source>
        <dbReference type="Pfam" id="PF04650"/>
    </source>
</evidence>
<feature type="compositionally biased region" description="Acidic residues" evidence="2">
    <location>
        <begin position="100"/>
        <end position="112"/>
    </location>
</feature>
<evidence type="ECO:0000256" key="1">
    <source>
        <dbReference type="ARBA" id="ARBA00022729"/>
    </source>
</evidence>
<protein>
    <submittedName>
        <fullName evidence="5">Surface anchored protein</fullName>
    </submittedName>
</protein>
<dbReference type="Pfam" id="PF04650">
    <property type="entry name" value="YSIRK_signal"/>
    <property type="match status" value="1"/>
</dbReference>
<comment type="caution">
    <text evidence="5">The sequence shown here is derived from an EMBL/GenBank/DDBJ whole genome shotgun (WGS) entry which is preliminary data.</text>
</comment>
<keyword evidence="1" id="KW-0732">Signal</keyword>
<evidence type="ECO:0000313" key="5">
    <source>
        <dbReference type="EMBL" id="VNH05608.1"/>
    </source>
</evidence>
<sequence>MKKSYRDDNGEKVFRYSIRKYHFGAASVAVAALMFFANGAVAASETITPVTASDVVTAGSDGNADGNPASSGEGANQTGSTEILQPRVLKSKQSNYEPISFDDDEDDVDDTGEQFSESLTTTIQPRSTNPVTDRSVQPKENSSGVHSVRAEAKKNRFGQVKGKKLIHGDDPANYIKFKDANNQEVQKPAGVDVAWAEKPSTTQEGLNKTGRIKITYHLTNEDGIEVNREEFVTINTPVYHATLTHNRYVTTYGGEFTNRINPTDGRRYINYNAKSHFQLNNLRAYWEHSSGANGSTYSSVIRDWNTRYLGKKREKLMVRYPSDDGIYRSNRDDGGERYEIL</sequence>
<gene>
    <name evidence="5" type="ORF">SAMEA3353485_01877</name>
</gene>
<feature type="compositionally biased region" description="Polar residues" evidence="2">
    <location>
        <begin position="68"/>
        <end position="83"/>
    </location>
</feature>
<evidence type="ECO:0000256" key="3">
    <source>
        <dbReference type="SAM" id="Phobius"/>
    </source>
</evidence>
<feature type="region of interest" description="Disordered" evidence="2">
    <location>
        <begin position="58"/>
        <end position="151"/>
    </location>
</feature>
<dbReference type="Proteomes" id="UP000310818">
    <property type="component" value="Unassembled WGS sequence"/>
</dbReference>
<evidence type="ECO:0000313" key="6">
    <source>
        <dbReference type="Proteomes" id="UP000310818"/>
    </source>
</evidence>
<feature type="transmembrane region" description="Helical" evidence="3">
    <location>
        <begin position="21"/>
        <end position="43"/>
    </location>
</feature>
<proteinExistence type="predicted"/>
<reference evidence="5 6" key="1">
    <citation type="submission" date="2019-04" db="EMBL/GenBank/DDBJ databases">
        <authorList>
            <consortium name="Pathogen Informatics"/>
        </authorList>
    </citation>
    <scope>NUCLEOTIDE SEQUENCE [LARGE SCALE GENOMIC DNA]</scope>
    <source>
        <strain evidence="5 6">GPSC211</strain>
    </source>
</reference>